<keyword evidence="3" id="KW-1185">Reference proteome</keyword>
<feature type="domain" description="N-acetyltransferase" evidence="1">
    <location>
        <begin position="2"/>
        <end position="156"/>
    </location>
</feature>
<gene>
    <name evidence="2" type="ORF">BCF53_1062</name>
</gene>
<dbReference type="OrthoDB" id="8304386at2"/>
<evidence type="ECO:0000313" key="3">
    <source>
        <dbReference type="Proteomes" id="UP000295793"/>
    </source>
</evidence>
<dbReference type="Gene3D" id="3.40.630.30">
    <property type="match status" value="1"/>
</dbReference>
<organism evidence="2 3">
    <name type="scientific">Reinekea marinisedimentorum</name>
    <dbReference type="NCBI Taxonomy" id="230495"/>
    <lineage>
        <taxon>Bacteria</taxon>
        <taxon>Pseudomonadati</taxon>
        <taxon>Pseudomonadota</taxon>
        <taxon>Gammaproteobacteria</taxon>
        <taxon>Oceanospirillales</taxon>
        <taxon>Saccharospirillaceae</taxon>
        <taxon>Reinekea</taxon>
    </lineage>
</organism>
<keyword evidence="2" id="KW-0808">Transferase</keyword>
<proteinExistence type="predicted"/>
<dbReference type="InterPro" id="IPR016181">
    <property type="entry name" value="Acyl_CoA_acyltransferase"/>
</dbReference>
<dbReference type="CDD" id="cd04301">
    <property type="entry name" value="NAT_SF"/>
    <property type="match status" value="1"/>
</dbReference>
<evidence type="ECO:0000313" key="2">
    <source>
        <dbReference type="EMBL" id="TCS41271.1"/>
    </source>
</evidence>
<dbReference type="AlphaFoldDB" id="A0A4V2UJU2"/>
<accession>A0A4V2UJU2</accession>
<dbReference type="SUPFAM" id="SSF55729">
    <property type="entry name" value="Acyl-CoA N-acyltransferases (Nat)"/>
    <property type="match status" value="1"/>
</dbReference>
<evidence type="ECO:0000259" key="1">
    <source>
        <dbReference type="PROSITE" id="PS51186"/>
    </source>
</evidence>
<dbReference type="Proteomes" id="UP000295793">
    <property type="component" value="Unassembled WGS sequence"/>
</dbReference>
<dbReference type="EMBL" id="SLZR01000006">
    <property type="protein sequence ID" value="TCS41271.1"/>
    <property type="molecule type" value="Genomic_DNA"/>
</dbReference>
<sequence length="162" mass="17502">MVEIRKAADSELDQIKTLSVADDQVKFVGVLADLLQEVPNTWHLHVITADKKIVGFFNIDVGYSSNYSFAGSDELGLRTFFIDSGHQGKGYGKAAVLALEPYLTITYSGWASAVLTVNCKNKSAYNCYVNGGFKDTGDLFHGGNAGPQHIMRLSLAGHSVIA</sequence>
<dbReference type="Pfam" id="PF00583">
    <property type="entry name" value="Acetyltransf_1"/>
    <property type="match status" value="1"/>
</dbReference>
<dbReference type="PROSITE" id="PS51186">
    <property type="entry name" value="GNAT"/>
    <property type="match status" value="1"/>
</dbReference>
<name>A0A4V2UJU2_9GAMM</name>
<reference evidence="2 3" key="1">
    <citation type="submission" date="2019-03" db="EMBL/GenBank/DDBJ databases">
        <title>Genomic Encyclopedia of Archaeal and Bacterial Type Strains, Phase II (KMG-II): from individual species to whole genera.</title>
        <authorList>
            <person name="Goeker M."/>
        </authorList>
    </citation>
    <scope>NUCLEOTIDE SEQUENCE [LARGE SCALE GENOMIC DNA]</scope>
    <source>
        <strain evidence="2 3">DSM 15388</strain>
    </source>
</reference>
<comment type="caution">
    <text evidence="2">The sequence shown here is derived from an EMBL/GenBank/DDBJ whole genome shotgun (WGS) entry which is preliminary data.</text>
</comment>
<dbReference type="InterPro" id="IPR000182">
    <property type="entry name" value="GNAT_dom"/>
</dbReference>
<protein>
    <submittedName>
        <fullName evidence="2">Acetyltransferase (GNAT) family protein</fullName>
    </submittedName>
</protein>
<dbReference type="RefSeq" id="WP_132701249.1">
    <property type="nucleotide sequence ID" value="NZ_SLZR01000006.1"/>
</dbReference>
<dbReference type="GO" id="GO:0016747">
    <property type="term" value="F:acyltransferase activity, transferring groups other than amino-acyl groups"/>
    <property type="evidence" value="ECO:0007669"/>
    <property type="project" value="InterPro"/>
</dbReference>